<feature type="compositionally biased region" description="Polar residues" evidence="1">
    <location>
        <begin position="449"/>
        <end position="461"/>
    </location>
</feature>
<dbReference type="InterPro" id="IPR013320">
    <property type="entry name" value="ConA-like_dom_sf"/>
</dbReference>
<dbReference type="KEGG" id="aplc:110989842"/>
<dbReference type="RefSeq" id="XP_022110208.1">
    <property type="nucleotide sequence ID" value="XM_022254516.1"/>
</dbReference>
<evidence type="ECO:0000313" key="5">
    <source>
        <dbReference type="RefSeq" id="XP_022110218.1"/>
    </source>
</evidence>
<organism evidence="2 4">
    <name type="scientific">Acanthaster planci</name>
    <name type="common">Crown-of-thorns starfish</name>
    <dbReference type="NCBI Taxonomy" id="133434"/>
    <lineage>
        <taxon>Eukaryota</taxon>
        <taxon>Metazoa</taxon>
        <taxon>Echinodermata</taxon>
        <taxon>Eleutherozoa</taxon>
        <taxon>Asterozoa</taxon>
        <taxon>Asteroidea</taxon>
        <taxon>Valvatacea</taxon>
        <taxon>Valvatida</taxon>
        <taxon>Acanthasteridae</taxon>
        <taxon>Acanthaster</taxon>
    </lineage>
</organism>
<gene>
    <name evidence="3 4 5" type="primary">LOC110989842</name>
</gene>
<dbReference type="GeneID" id="110989842"/>
<keyword evidence="2" id="KW-1185">Reference proteome</keyword>
<evidence type="ECO:0000313" key="2">
    <source>
        <dbReference type="Proteomes" id="UP000694845"/>
    </source>
</evidence>
<dbReference type="OrthoDB" id="6021508at2759"/>
<feature type="region of interest" description="Disordered" evidence="1">
    <location>
        <begin position="396"/>
        <end position="466"/>
    </location>
</feature>
<evidence type="ECO:0000256" key="1">
    <source>
        <dbReference type="SAM" id="MobiDB-lite"/>
    </source>
</evidence>
<dbReference type="SUPFAM" id="SSF49899">
    <property type="entry name" value="Concanavalin A-like lectins/glucanases"/>
    <property type="match status" value="1"/>
</dbReference>
<feature type="compositionally biased region" description="Low complexity" evidence="1">
    <location>
        <begin position="292"/>
        <end position="351"/>
    </location>
</feature>
<proteinExistence type="predicted"/>
<protein>
    <submittedName>
        <fullName evidence="3 4">Cell wall protein DAN4-like</fullName>
    </submittedName>
</protein>
<reference evidence="3 4" key="1">
    <citation type="submission" date="2025-04" db="UniProtKB">
        <authorList>
            <consortium name="RefSeq"/>
        </authorList>
    </citation>
    <scope>IDENTIFICATION</scope>
</reference>
<dbReference type="OMA" id="YDEIAFW"/>
<dbReference type="RefSeq" id="XP_022110218.1">
    <property type="nucleotide sequence ID" value="XM_022254526.1"/>
</dbReference>
<name>A0A8B7ZXD4_ACAPL</name>
<dbReference type="RefSeq" id="XP_022110199.1">
    <property type="nucleotide sequence ID" value="XM_022254507.1"/>
</dbReference>
<dbReference type="Pfam" id="PF13385">
    <property type="entry name" value="Laminin_G_3"/>
    <property type="match status" value="1"/>
</dbReference>
<evidence type="ECO:0000313" key="3">
    <source>
        <dbReference type="RefSeq" id="XP_022110199.1"/>
    </source>
</evidence>
<sequence>MLRRSSSDSFVCSCLDSFCLQTTGVVGSSLANASFSTGSVRCYDQQKGNSLRIRAGEDSPLYFGDFGGTCVSNTSMCTNGFTLAFWFNLQAKPNGTEYYMDTGAKDGDYGLAVYHASGNVMFEVKVGQLMYGKVLGIPEDIPEKQWTHIIMTFDSGSVDVYVNKISPFTLSTASFGRFTPQDSSTSFLVGLGGDAVYDEIAFWERVLDATERDLIYSDDDFANSNVTVNITDYPDTWNQTFTVDAPDMTTVVLETASEESTTEEEGMTTIRAVVQQTTFSVTTPDIPSTKIPTTKPDVPTTTATATTDVPTTTATATTDFPTTTATATTDVPTTTATATTDVPTTTATATTDVPTAVETETTAASQTLSRTGKLTTDIATTSDISTTSISATTDIPTITDSHTTKSATATKDSGSSTTQMETSTQIVSSTGKTSSTTNKATTPREPHNSRTTQRLSTTDSKSTTRDPQVILTSTLHAATAAITDFSDQATTAYTESPIEDSVQAGTVSGSTPVDHTADAGVTQVSTNAISTLSETTLETTVPQTHGSTEVVIVENPDSGTSTTIPNSWSAAESTHTELTTVSSALETFTPNSAPSDLPTPAVSYLETGAGTTLDLTAKQTRKERTFKTTDSGVSTLSTVDSTSIAHIISPSVPLTPSKDSASQTISSLRNLVNTTLQSEGNINSQTAALLFNSTAALADYSTVDADDGSVLAASAKVYIELASLLVKSFDNYSVEEATEVVAVRFWDCGMNWHWSLTKTSPKKL</sequence>
<dbReference type="AlphaFoldDB" id="A0A8B7ZXD4"/>
<feature type="compositionally biased region" description="Low complexity" evidence="1">
    <location>
        <begin position="428"/>
        <end position="441"/>
    </location>
</feature>
<evidence type="ECO:0000313" key="4">
    <source>
        <dbReference type="RefSeq" id="XP_022110208.1"/>
    </source>
</evidence>
<dbReference type="Gene3D" id="2.60.120.200">
    <property type="match status" value="1"/>
</dbReference>
<accession>A0A8B7ZXD4</accession>
<dbReference type="Proteomes" id="UP000694845">
    <property type="component" value="Unplaced"/>
</dbReference>
<feature type="compositionally biased region" description="Polar residues" evidence="1">
    <location>
        <begin position="404"/>
        <end position="427"/>
    </location>
</feature>
<feature type="region of interest" description="Disordered" evidence="1">
    <location>
        <begin position="283"/>
        <end position="351"/>
    </location>
</feature>